<feature type="domain" description="DNA ligase D polymerase" evidence="1">
    <location>
        <begin position="35"/>
        <end position="301"/>
    </location>
</feature>
<dbReference type="Pfam" id="PF21686">
    <property type="entry name" value="LigD_Prim-Pol"/>
    <property type="match status" value="1"/>
</dbReference>
<dbReference type="CDD" id="cd04861">
    <property type="entry name" value="LigD_Pol_like"/>
    <property type="match status" value="1"/>
</dbReference>
<protein>
    <recommendedName>
        <fullName evidence="1">DNA ligase D polymerase domain-containing protein</fullName>
    </recommendedName>
</protein>
<evidence type="ECO:0000313" key="3">
    <source>
        <dbReference type="Proteomes" id="UP001500051"/>
    </source>
</evidence>
<accession>A0ABP7CZP6</accession>
<dbReference type="Gene3D" id="3.90.920.10">
    <property type="entry name" value="DNA primase, PRIM domain"/>
    <property type="match status" value="1"/>
</dbReference>
<evidence type="ECO:0000259" key="1">
    <source>
        <dbReference type="Pfam" id="PF21686"/>
    </source>
</evidence>
<organism evidence="2 3">
    <name type="scientific">Microlunatus aurantiacus</name>
    <dbReference type="NCBI Taxonomy" id="446786"/>
    <lineage>
        <taxon>Bacteria</taxon>
        <taxon>Bacillati</taxon>
        <taxon>Actinomycetota</taxon>
        <taxon>Actinomycetes</taxon>
        <taxon>Propionibacteriales</taxon>
        <taxon>Propionibacteriaceae</taxon>
        <taxon>Microlunatus</taxon>
    </lineage>
</organism>
<proteinExistence type="predicted"/>
<dbReference type="InterPro" id="IPR014145">
    <property type="entry name" value="LigD_pol_dom"/>
</dbReference>
<sequence length="321" mass="34641">MAMVPAADNVRTRVAGRELSIVNLDKVMYPATGYTKAEVISYYSQIADVLLPHVADRALTRVRFPDGVSGPSFYEKNAPAGTPDWVRTARILTSDGPVSYVVADEPATLVWLANLAALELHVPQWRVGVLDQRTAASGALERGEPLADRVVVDLDPGAGTTIVDVARAAMIAAERLASDGLVPVAQTSGSKGIQVYAAVAPTPSRRIWAYVKQLNGTLHRRQPDFFVASMSIAERAGRIYVDYNQNLAARNTIAPYSLRGRERPTVATPLTWEEVAATAGPDDLRFSPEDVLDRVAEHGDLAADLLHPDRPELPVADEDGA</sequence>
<dbReference type="PANTHER" id="PTHR42705:SF2">
    <property type="entry name" value="BIFUNCTIONAL NON-HOMOLOGOUS END JOINING PROTEIN LIGD"/>
    <property type="match status" value="1"/>
</dbReference>
<keyword evidence="3" id="KW-1185">Reference proteome</keyword>
<dbReference type="PANTHER" id="PTHR42705">
    <property type="entry name" value="BIFUNCTIONAL NON-HOMOLOGOUS END JOINING PROTEIN LIGD"/>
    <property type="match status" value="1"/>
</dbReference>
<dbReference type="InterPro" id="IPR052171">
    <property type="entry name" value="NHEJ_LigD"/>
</dbReference>
<evidence type="ECO:0000313" key="2">
    <source>
        <dbReference type="EMBL" id="GAA3696430.1"/>
    </source>
</evidence>
<reference evidence="3" key="1">
    <citation type="journal article" date="2019" name="Int. J. Syst. Evol. Microbiol.">
        <title>The Global Catalogue of Microorganisms (GCM) 10K type strain sequencing project: providing services to taxonomists for standard genome sequencing and annotation.</title>
        <authorList>
            <consortium name="The Broad Institute Genomics Platform"/>
            <consortium name="The Broad Institute Genome Sequencing Center for Infectious Disease"/>
            <person name="Wu L."/>
            <person name="Ma J."/>
        </authorList>
    </citation>
    <scope>NUCLEOTIDE SEQUENCE [LARGE SCALE GENOMIC DNA]</scope>
    <source>
        <strain evidence="3">JCM 16548</strain>
    </source>
</reference>
<dbReference type="NCBIfam" id="TIGR02778">
    <property type="entry name" value="ligD_pol"/>
    <property type="match status" value="1"/>
</dbReference>
<gene>
    <name evidence="2" type="ORF">GCM10022204_10520</name>
</gene>
<name>A0ABP7CZP6_9ACTN</name>
<comment type="caution">
    <text evidence="2">The sequence shown here is derived from an EMBL/GenBank/DDBJ whole genome shotgun (WGS) entry which is preliminary data.</text>
</comment>
<dbReference type="Proteomes" id="UP001500051">
    <property type="component" value="Unassembled WGS sequence"/>
</dbReference>
<dbReference type="EMBL" id="BAAAYX010000002">
    <property type="protein sequence ID" value="GAA3696430.1"/>
    <property type="molecule type" value="Genomic_DNA"/>
</dbReference>